<evidence type="ECO:0000313" key="2">
    <source>
        <dbReference type="Proteomes" id="UP000192758"/>
    </source>
</evidence>
<protein>
    <submittedName>
        <fullName evidence="1">RPL6</fullName>
    </submittedName>
</protein>
<proteinExistence type="predicted"/>
<evidence type="ECO:0000313" key="1">
    <source>
        <dbReference type="EMBL" id="OQS54479.1"/>
    </source>
</evidence>
<dbReference type="SUPFAM" id="SSF50104">
    <property type="entry name" value="Translation proteins SH3-like domain"/>
    <property type="match status" value="1"/>
</dbReference>
<dbReference type="Proteomes" id="UP000192758">
    <property type="component" value="Unassembled WGS sequence"/>
</dbReference>
<dbReference type="EMBL" id="MNPJ01000019">
    <property type="protein sequence ID" value="OQS54479.1"/>
    <property type="molecule type" value="Genomic_DNA"/>
</dbReference>
<gene>
    <name evidence="1" type="primary">RPL6</name>
    <name evidence="1" type="ORF">EHP00_1056</name>
</gene>
<sequence>MVEFFKKTFCKNFTLRMSRRANIEITNFLNENKFKISELSEAEKLYISKHTPKTRKMRTDLTRGDLVVACEGKHMGQKLVFIKQLEGNKAVVSGIKEINNIGMFIIDEQYLFKLSINVSIPEITVNGELNESKIDDCCGEFTTTFDNSTDKVLYDAVKKVEFLKGYISEPFVVDNSIDFYSQKY</sequence>
<dbReference type="STRING" id="646526.A0A1W0E5L8"/>
<dbReference type="VEuPathDB" id="MicrosporidiaDB:EHP00_1056"/>
<dbReference type="AlphaFoldDB" id="A0A1W0E5L8"/>
<dbReference type="InterPro" id="IPR008991">
    <property type="entry name" value="Translation_prot_SH3-like_sf"/>
</dbReference>
<comment type="caution">
    <text evidence="1">The sequence shown here is derived from an EMBL/GenBank/DDBJ whole genome shotgun (WGS) entry which is preliminary data.</text>
</comment>
<organism evidence="1 2">
    <name type="scientific">Ecytonucleospora hepatopenaei</name>
    <dbReference type="NCBI Taxonomy" id="646526"/>
    <lineage>
        <taxon>Eukaryota</taxon>
        <taxon>Fungi</taxon>
        <taxon>Fungi incertae sedis</taxon>
        <taxon>Microsporidia</taxon>
        <taxon>Enterocytozoonidae</taxon>
        <taxon>Ecytonucleospora</taxon>
    </lineage>
</organism>
<keyword evidence="2" id="KW-1185">Reference proteome</keyword>
<dbReference type="OrthoDB" id="2436667at2759"/>
<accession>A0A1W0E5L8</accession>
<reference evidence="1 2" key="1">
    <citation type="journal article" date="2017" name="Environ. Microbiol.">
        <title>Decay of the glycolytic pathway and adaptation to intranuclear parasitism within Enterocytozoonidae microsporidia.</title>
        <authorList>
            <person name="Wiredu Boakye D."/>
            <person name="Jaroenlak P."/>
            <person name="Prachumwat A."/>
            <person name="Williams T.A."/>
            <person name="Bateman K.S."/>
            <person name="Itsathitphaisarn O."/>
            <person name="Sritunyalucksana K."/>
            <person name="Paszkiewicz K.H."/>
            <person name="Moore K.A."/>
            <person name="Stentiford G.D."/>
            <person name="Williams B.A."/>
        </authorList>
    </citation>
    <scope>NUCLEOTIDE SEQUENCE [LARGE SCALE GENOMIC DNA]</scope>
    <source>
        <strain evidence="1 2">TH1</strain>
    </source>
</reference>
<name>A0A1W0E5L8_9MICR</name>